<dbReference type="GO" id="GO:0005524">
    <property type="term" value="F:ATP binding"/>
    <property type="evidence" value="ECO:0007669"/>
    <property type="project" value="UniProtKB-KW"/>
</dbReference>
<dbReference type="Pfam" id="PF08148">
    <property type="entry name" value="DSHCT"/>
    <property type="match status" value="1"/>
</dbReference>
<reference evidence="7" key="2">
    <citation type="submission" date="2020-08" db="EMBL/GenBank/DDBJ databases">
        <title>Plant Genome Project.</title>
        <authorList>
            <person name="Zhang R.-G."/>
        </authorList>
    </citation>
    <scope>NUCLEOTIDE SEQUENCE</scope>
    <source>
        <strain evidence="7">Huo1</strain>
        <tissue evidence="7">Leaf</tissue>
    </source>
</reference>
<dbReference type="Proteomes" id="UP000298416">
    <property type="component" value="Unassembled WGS sequence"/>
</dbReference>
<dbReference type="Gene3D" id="2.40.30.300">
    <property type="match status" value="1"/>
</dbReference>
<dbReference type="GO" id="GO:0003723">
    <property type="term" value="F:RNA binding"/>
    <property type="evidence" value="ECO:0007669"/>
    <property type="project" value="InterPro"/>
</dbReference>
<evidence type="ECO:0000256" key="4">
    <source>
        <dbReference type="ARBA" id="ARBA00022840"/>
    </source>
</evidence>
<dbReference type="InterPro" id="IPR014001">
    <property type="entry name" value="Helicase_ATP-bd"/>
</dbReference>
<dbReference type="Gene3D" id="3.40.50.300">
    <property type="entry name" value="P-loop containing nucleotide triphosphate hydrolases"/>
    <property type="match status" value="3"/>
</dbReference>
<proteinExistence type="predicted"/>
<dbReference type="GO" id="GO:0000460">
    <property type="term" value="P:maturation of 5.8S rRNA"/>
    <property type="evidence" value="ECO:0007669"/>
    <property type="project" value="TreeGrafter"/>
</dbReference>
<keyword evidence="4" id="KW-0067">ATP-binding</keyword>
<evidence type="ECO:0000313" key="7">
    <source>
        <dbReference type="EMBL" id="KAG6389306.1"/>
    </source>
</evidence>
<dbReference type="PANTHER" id="PTHR12131:SF25">
    <property type="entry name" value="DEXH-BOX ATP-DEPENDENT RNA HELICASE DEXH9"/>
    <property type="match status" value="1"/>
</dbReference>
<dbReference type="Pfam" id="PF21408">
    <property type="entry name" value="MTR4-like_stalk"/>
    <property type="match status" value="1"/>
</dbReference>
<feature type="region of interest" description="Disordered" evidence="5">
    <location>
        <begin position="1"/>
        <end position="35"/>
    </location>
</feature>
<reference evidence="7" key="1">
    <citation type="submission" date="2018-01" db="EMBL/GenBank/DDBJ databases">
        <authorList>
            <person name="Mao J.F."/>
        </authorList>
    </citation>
    <scope>NUCLEOTIDE SEQUENCE</scope>
    <source>
        <strain evidence="7">Huo1</strain>
        <tissue evidence="7">Leaf</tissue>
    </source>
</reference>
<dbReference type="SUPFAM" id="SSF52540">
    <property type="entry name" value="P-loop containing nucleoside triphosphate hydrolases"/>
    <property type="match status" value="2"/>
</dbReference>
<dbReference type="FunFam" id="3.40.50.300:FF:000083">
    <property type="entry name" value="ATP-dependent RNA helicase DOB1"/>
    <property type="match status" value="1"/>
</dbReference>
<accession>A0A8X8Z2B9</accession>
<dbReference type="Pfam" id="PF13234">
    <property type="entry name" value="MTR4_beta-barrel"/>
    <property type="match status" value="1"/>
</dbReference>
<gene>
    <name evidence="7" type="ORF">SASPL_150774</name>
</gene>
<dbReference type="InterPro" id="IPR048392">
    <property type="entry name" value="MTR4-like_stalk"/>
</dbReference>
<evidence type="ECO:0000256" key="3">
    <source>
        <dbReference type="ARBA" id="ARBA00022806"/>
    </source>
</evidence>
<dbReference type="FunFam" id="2.40.30.300:FF:000003">
    <property type="entry name" value="DEAD-box family ATP dependent helicase"/>
    <property type="match status" value="1"/>
</dbReference>
<evidence type="ECO:0000256" key="1">
    <source>
        <dbReference type="ARBA" id="ARBA00022741"/>
    </source>
</evidence>
<protein>
    <recommendedName>
        <fullName evidence="6">Helicase ATP-binding domain-containing protein</fullName>
    </recommendedName>
</protein>
<dbReference type="InterPro" id="IPR012961">
    <property type="entry name" value="Ski2/MTR4_C"/>
</dbReference>
<evidence type="ECO:0000313" key="8">
    <source>
        <dbReference type="Proteomes" id="UP000298416"/>
    </source>
</evidence>
<dbReference type="GO" id="GO:0005634">
    <property type="term" value="C:nucleus"/>
    <property type="evidence" value="ECO:0007669"/>
    <property type="project" value="TreeGrafter"/>
</dbReference>
<dbReference type="GO" id="GO:0016787">
    <property type="term" value="F:hydrolase activity"/>
    <property type="evidence" value="ECO:0007669"/>
    <property type="project" value="UniProtKB-KW"/>
</dbReference>
<dbReference type="PIRSF" id="PIRSF005198">
    <property type="entry name" value="Antiviral_helicase_SKI2"/>
    <property type="match status" value="1"/>
</dbReference>
<organism evidence="7">
    <name type="scientific">Salvia splendens</name>
    <name type="common">Scarlet sage</name>
    <dbReference type="NCBI Taxonomy" id="180675"/>
    <lineage>
        <taxon>Eukaryota</taxon>
        <taxon>Viridiplantae</taxon>
        <taxon>Streptophyta</taxon>
        <taxon>Embryophyta</taxon>
        <taxon>Tracheophyta</taxon>
        <taxon>Spermatophyta</taxon>
        <taxon>Magnoliopsida</taxon>
        <taxon>eudicotyledons</taxon>
        <taxon>Gunneridae</taxon>
        <taxon>Pentapetalae</taxon>
        <taxon>asterids</taxon>
        <taxon>lamiids</taxon>
        <taxon>Lamiales</taxon>
        <taxon>Lamiaceae</taxon>
        <taxon>Nepetoideae</taxon>
        <taxon>Mentheae</taxon>
        <taxon>Salviinae</taxon>
        <taxon>Salvia</taxon>
        <taxon>Salvia subgen. Calosphace</taxon>
        <taxon>core Calosphace</taxon>
    </lineage>
</organism>
<evidence type="ECO:0000256" key="2">
    <source>
        <dbReference type="ARBA" id="ARBA00022801"/>
    </source>
</evidence>
<keyword evidence="8" id="KW-1185">Reference proteome</keyword>
<dbReference type="InterPro" id="IPR025696">
    <property type="entry name" value="Beta-barrel_MTR4"/>
</dbReference>
<dbReference type="EMBL" id="PNBA02000020">
    <property type="protein sequence ID" value="KAG6389306.1"/>
    <property type="molecule type" value="Genomic_DNA"/>
</dbReference>
<dbReference type="FunFam" id="1.10.3380.30:FF:000009">
    <property type="entry name" value="DExH-box ATP-dependent RNA helicase DExH9"/>
    <property type="match status" value="1"/>
</dbReference>
<feature type="compositionally biased region" description="Basic and acidic residues" evidence="5">
    <location>
        <begin position="23"/>
        <end position="33"/>
    </location>
</feature>
<feature type="domain" description="Helicase ATP-binding" evidence="6">
    <location>
        <begin position="82"/>
        <end position="238"/>
    </location>
</feature>
<dbReference type="Gene3D" id="1.10.3380.30">
    <property type="match status" value="1"/>
</dbReference>
<keyword evidence="1" id="KW-0547">Nucleotide-binding</keyword>
<dbReference type="InterPro" id="IPR050699">
    <property type="entry name" value="RNA-DNA_Helicase"/>
</dbReference>
<dbReference type="SMART" id="SM00487">
    <property type="entry name" value="DEXDc"/>
    <property type="match status" value="1"/>
</dbReference>
<dbReference type="PROSITE" id="PS51192">
    <property type="entry name" value="HELICASE_ATP_BIND_1"/>
    <property type="match status" value="1"/>
</dbReference>
<dbReference type="InterPro" id="IPR011545">
    <property type="entry name" value="DEAD/DEAH_box_helicase_dom"/>
</dbReference>
<dbReference type="GO" id="GO:0003724">
    <property type="term" value="F:RNA helicase activity"/>
    <property type="evidence" value="ECO:0007669"/>
    <property type="project" value="InterPro"/>
</dbReference>
<evidence type="ECO:0000259" key="6">
    <source>
        <dbReference type="PROSITE" id="PS51192"/>
    </source>
</evidence>
<dbReference type="AlphaFoldDB" id="A0A8X8Z2B9"/>
<dbReference type="Pfam" id="PF00270">
    <property type="entry name" value="DEAD"/>
    <property type="match status" value="1"/>
</dbReference>
<dbReference type="PANTHER" id="PTHR12131">
    <property type="entry name" value="ATP-DEPENDENT RNA AND DNA HELICASE"/>
    <property type="match status" value="1"/>
</dbReference>
<keyword evidence="3" id="KW-0347">Helicase</keyword>
<dbReference type="SMART" id="SM01142">
    <property type="entry name" value="DSHCT"/>
    <property type="match status" value="1"/>
</dbReference>
<name>A0A8X8Z2B9_SALSN</name>
<dbReference type="InterPro" id="IPR016438">
    <property type="entry name" value="SKI2-like"/>
</dbReference>
<dbReference type="GO" id="GO:0006401">
    <property type="term" value="P:RNA catabolic process"/>
    <property type="evidence" value="ECO:0007669"/>
    <property type="project" value="InterPro"/>
</dbReference>
<comment type="caution">
    <text evidence="7">The sequence shown here is derived from an EMBL/GenBank/DDBJ whole genome shotgun (WGS) entry which is preliminary data.</text>
</comment>
<sequence length="850" mass="97036">MGSVKRRTLEEATEGCDTPPLKQRRENGNRDENGLIDEPVACLHEVSYPEGYQPLASNNQQREAKPAKEFPFSLDPFQLEAIKCLDNGESVMVSAHTSAGKTVVGLYAIAMSLRNKQRVIYTSPIKALSNQKYREFKEEFSDVGLMTGDVTIDPNASCLVMTTEIWRSMQYKGSEITREVAWIIFDEVHYMRDRERGVVWEESIVMAPRNSRFVFLSATVPNAREFADWVAKVHQQPCHIVYTDYRPTPLQHYVFPCGGDGLYLVVDEKGNDEDEKVNIETIFWSAMDMLSDDDKKLPQVSNMLPLLKRGIGVHHSGLLPILKEVIEILFQEGFIKWYRTHLLYVAYFLWISSGEYIQMSGRAGRRGIDDRGICILMVDEKLEPSTVKFMLKGSADSLNSAFHLSYNMLLNQIRAADADPENLLRNSFYQFQADRAIPDLEKQAKILEAERDSIPGRLVSIQCTKNDDDSPSFSMQDEVTWGVIINFERVKVASEDDANKKPEDASYTVDILTRCRVHKDEIAKKTIRIVPLKESGEPAIDSLSSVRLIIPRDLLPLEARENTLKKVSEVLVRFAKEGVPILDPEDDMKASQEFSFTLWKATRRTEALENLFEKHEVAKSPLIEQKLKVLHTKKELTAKIRSLKKAMKSSSVLAFKDELKARKRTLRRLGYITSDDVVELKGKVACEISSAEELTLTELMFNGVLKDIRVEEMISLLSCFVWQEKLQEAQKPRDELELLFMQLQETARKVAKVQLECKVQIDVENFVSSFRPDIMEAVYAWARGSKFYEIMEMTPVFEGSLIRAIRRLEELLQQLILAAKSIGETDLEVKFEDAVTKIKRDIVFAASLYL</sequence>
<dbReference type="CDD" id="cd18024">
    <property type="entry name" value="DEXHc_Mtr4-like"/>
    <property type="match status" value="1"/>
</dbReference>
<keyword evidence="2" id="KW-0378">Hydrolase</keyword>
<evidence type="ECO:0000256" key="5">
    <source>
        <dbReference type="SAM" id="MobiDB-lite"/>
    </source>
</evidence>
<dbReference type="InterPro" id="IPR027417">
    <property type="entry name" value="P-loop_NTPase"/>
</dbReference>